<dbReference type="RefSeq" id="WP_256308234.1">
    <property type="nucleotide sequence ID" value="NZ_JANHAW010000002.1"/>
</dbReference>
<protein>
    <submittedName>
        <fullName evidence="2">McrC family protein</fullName>
    </submittedName>
</protein>
<dbReference type="AlphaFoldDB" id="A0ABD6DPU4"/>
<dbReference type="EMBL" id="JBHUDP010000001">
    <property type="protein sequence ID" value="MFD1684276.1"/>
    <property type="molecule type" value="Genomic_DNA"/>
</dbReference>
<dbReference type="Pfam" id="PF10117">
    <property type="entry name" value="McrBC"/>
    <property type="match status" value="1"/>
</dbReference>
<organism evidence="2 3">
    <name type="scientific">Halobellus litoreus</name>
    <dbReference type="NCBI Taxonomy" id="755310"/>
    <lineage>
        <taxon>Archaea</taxon>
        <taxon>Methanobacteriati</taxon>
        <taxon>Methanobacteriota</taxon>
        <taxon>Stenosarchaea group</taxon>
        <taxon>Halobacteria</taxon>
        <taxon>Halobacteriales</taxon>
        <taxon>Haloferacaceae</taxon>
        <taxon>Halobellus</taxon>
    </lineage>
</organism>
<accession>A0ABD6DPU4</accession>
<evidence type="ECO:0000256" key="1">
    <source>
        <dbReference type="SAM" id="MobiDB-lite"/>
    </source>
</evidence>
<reference evidence="2 3" key="1">
    <citation type="journal article" date="2019" name="Int. J. Syst. Evol. Microbiol.">
        <title>The Global Catalogue of Microorganisms (GCM) 10K type strain sequencing project: providing services to taxonomists for standard genome sequencing and annotation.</title>
        <authorList>
            <consortium name="The Broad Institute Genomics Platform"/>
            <consortium name="The Broad Institute Genome Sequencing Center for Infectious Disease"/>
            <person name="Wu L."/>
            <person name="Ma J."/>
        </authorList>
    </citation>
    <scope>NUCLEOTIDE SEQUENCE [LARGE SCALE GENOMIC DNA]</scope>
    <source>
        <strain evidence="2 3">CGMCC 1.10387</strain>
    </source>
</reference>
<feature type="region of interest" description="Disordered" evidence="1">
    <location>
        <begin position="1"/>
        <end position="35"/>
    </location>
</feature>
<dbReference type="InterPro" id="IPR019292">
    <property type="entry name" value="McrC"/>
</dbReference>
<feature type="compositionally biased region" description="Polar residues" evidence="1">
    <location>
        <begin position="1"/>
        <end position="11"/>
    </location>
</feature>
<gene>
    <name evidence="2" type="ORF">ACFSAS_01475</name>
</gene>
<dbReference type="PANTHER" id="PTHR38733">
    <property type="entry name" value="PROTEIN MCRC"/>
    <property type="match status" value="1"/>
</dbReference>
<name>A0ABD6DPU4_9EURY</name>
<dbReference type="Proteomes" id="UP001597092">
    <property type="component" value="Unassembled WGS sequence"/>
</dbReference>
<evidence type="ECO:0000313" key="3">
    <source>
        <dbReference type="Proteomes" id="UP001597092"/>
    </source>
</evidence>
<evidence type="ECO:0000313" key="2">
    <source>
        <dbReference type="EMBL" id="MFD1684276.1"/>
    </source>
</evidence>
<comment type="caution">
    <text evidence="2">The sequence shown here is derived from an EMBL/GenBank/DDBJ whole genome shotgun (WGS) entry which is preliminary data.</text>
</comment>
<sequence>MSGQQSASLSPSEPDYTLREYEATPYLDTDELPSKARETVEREINGGSGSDKATRLLLEYRADGRARLRATQHIGIVALPKGPTVEIRPKIANTDLLGLLKYAQNIDARTFEQETQLAGGARFIDALAMLFQNELDHVLTQGLHGSYSRVSRTTDHLRGRIKVQQQLQRQGPTPTAFECTYDELTVDTTVNRAILYATTILQRLVSDPDLNRALRRHQQQLRRRVELTPVRPIELESVEITRLMGYYEDLVRLTKLVLQNVHLDSLRVADRDSYALLVNMNTIFEEVVERVVSELATERGWVTTAQATSTRLVSGGHRRIQIRPDVLVSDGERARLVGDAKWKRDNPAANSREPSPNDIYQLVAYQVAHDVPGVLFYPEQEQALRSTYEVRDLDSLTLVEVPVKAVDGRSLLTTIQRGVAAQLPW</sequence>
<dbReference type="PANTHER" id="PTHR38733:SF1">
    <property type="entry name" value="TYPE IV METHYL-DIRECTED RESTRICTION ENZYME ECOKMCRBC"/>
    <property type="match status" value="1"/>
</dbReference>
<proteinExistence type="predicted"/>
<keyword evidence="3" id="KW-1185">Reference proteome</keyword>